<dbReference type="RefSeq" id="WP_186889010.1">
    <property type="nucleotide sequence ID" value="NZ_JACOFU010000001.1"/>
</dbReference>
<name>A0ABR6XKK9_9BURK</name>
<protein>
    <recommendedName>
        <fullName evidence="3">MAE-28990/MAE-18760-like HEPN domain-containing protein</fullName>
    </recommendedName>
</protein>
<accession>A0ABR6XKK9</accession>
<dbReference type="EMBL" id="JACOFU010000001">
    <property type="protein sequence ID" value="MBC3829955.1"/>
    <property type="molecule type" value="Genomic_DNA"/>
</dbReference>
<evidence type="ECO:0000313" key="1">
    <source>
        <dbReference type="EMBL" id="MBC3829955.1"/>
    </source>
</evidence>
<comment type="caution">
    <text evidence="1">The sequence shown here is derived from an EMBL/GenBank/DDBJ whole genome shotgun (WGS) entry which is preliminary data.</text>
</comment>
<sequence length="272" mass="30878">MIRDLEYPDDARKVINELHERLKYDAAISVLGLASAKLELKEGTQPDFSTGIRYGGRIEDEAVRRDAAGLLSRFSLISMVSHIEQHAQLLLLQRRVIEEMVSTGQRLDSKSMWKILRGVHKDSLSGPVKLCSELVVKEPSIELASKMNWLDGIVRVRNCLAHRLGYVQMQDVRSGKPIEEIKDSDTLKAIWLRLKVSDNGKVIETFPHISSGKGFDYTFEEFKREWRIGDHIDVTPEECQAIGISLALLANQLLDDFEREINIFLSSTNPSF</sequence>
<gene>
    <name evidence="1" type="ORF">H8K33_00370</name>
</gene>
<keyword evidence="2" id="KW-1185">Reference proteome</keyword>
<dbReference type="Proteomes" id="UP000643610">
    <property type="component" value="Unassembled WGS sequence"/>
</dbReference>
<reference evidence="1 2" key="1">
    <citation type="submission" date="2020-08" db="EMBL/GenBank/DDBJ databases">
        <title>Novel species isolated from subtropical streams in China.</title>
        <authorList>
            <person name="Lu H."/>
        </authorList>
    </citation>
    <scope>NUCLEOTIDE SEQUENCE [LARGE SCALE GENOMIC DNA]</scope>
    <source>
        <strain evidence="1 2">KCTC 52442</strain>
    </source>
</reference>
<proteinExistence type="predicted"/>
<evidence type="ECO:0000313" key="2">
    <source>
        <dbReference type="Proteomes" id="UP000643610"/>
    </source>
</evidence>
<organism evidence="1 2">
    <name type="scientific">Undibacterium amnicola</name>
    <dbReference type="NCBI Taxonomy" id="1834038"/>
    <lineage>
        <taxon>Bacteria</taxon>
        <taxon>Pseudomonadati</taxon>
        <taxon>Pseudomonadota</taxon>
        <taxon>Betaproteobacteria</taxon>
        <taxon>Burkholderiales</taxon>
        <taxon>Oxalobacteraceae</taxon>
        <taxon>Undibacterium</taxon>
    </lineage>
</organism>
<evidence type="ECO:0008006" key="3">
    <source>
        <dbReference type="Google" id="ProtNLM"/>
    </source>
</evidence>